<dbReference type="GO" id="GO:0008017">
    <property type="term" value="F:microtubule binding"/>
    <property type="evidence" value="ECO:0007669"/>
    <property type="project" value="InterPro"/>
</dbReference>
<dbReference type="EMBL" id="BGPR01143873">
    <property type="protein sequence ID" value="GBN73102.1"/>
    <property type="molecule type" value="Genomic_DNA"/>
</dbReference>
<dbReference type="InterPro" id="IPR036859">
    <property type="entry name" value="CAP-Gly_dom_sf"/>
</dbReference>
<gene>
    <name evidence="2" type="ORF">AVEN_268731_1</name>
</gene>
<evidence type="ECO:0000259" key="1">
    <source>
        <dbReference type="PROSITE" id="PS50245"/>
    </source>
</evidence>
<sequence>MEEFHINDRVTIEGKNSMGTIAFIGDTHFSDDPWLGIIFDQPVGRNNGSYEGFQCFKCGENHGIFVRPYQVKKVSFIPSESEASNVTNRKHYSNYLRSDLLSTVASFQFTYCWFTYASSTIYLI</sequence>
<protein>
    <recommendedName>
        <fullName evidence="1">CAP-Gly domain-containing protein</fullName>
    </recommendedName>
</protein>
<evidence type="ECO:0000313" key="3">
    <source>
        <dbReference type="Proteomes" id="UP000499080"/>
    </source>
</evidence>
<dbReference type="GO" id="GO:0005813">
    <property type="term" value="C:centrosome"/>
    <property type="evidence" value="ECO:0007669"/>
    <property type="project" value="InterPro"/>
</dbReference>
<proteinExistence type="predicted"/>
<dbReference type="SMART" id="SM01052">
    <property type="entry name" value="CAP_GLY"/>
    <property type="match status" value="1"/>
</dbReference>
<dbReference type="Gene3D" id="2.30.30.190">
    <property type="entry name" value="CAP Gly-rich-like domain"/>
    <property type="match status" value="1"/>
</dbReference>
<reference evidence="2 3" key="1">
    <citation type="journal article" date="2019" name="Sci. Rep.">
        <title>Orb-weaving spider Araneus ventricosus genome elucidates the spidroin gene catalogue.</title>
        <authorList>
            <person name="Kono N."/>
            <person name="Nakamura H."/>
            <person name="Ohtoshi R."/>
            <person name="Moran D.A.P."/>
            <person name="Shinohara A."/>
            <person name="Yoshida Y."/>
            <person name="Fujiwara M."/>
            <person name="Mori M."/>
            <person name="Tomita M."/>
            <person name="Arakawa K."/>
        </authorList>
    </citation>
    <scope>NUCLEOTIDE SEQUENCE [LARGE SCALE GENOMIC DNA]</scope>
</reference>
<dbReference type="OrthoDB" id="6428219at2759"/>
<dbReference type="AlphaFoldDB" id="A0A4Y2RBC9"/>
<name>A0A4Y2RBC9_ARAVE</name>
<dbReference type="InterPro" id="IPR000938">
    <property type="entry name" value="CAP-Gly_domain"/>
</dbReference>
<organism evidence="2 3">
    <name type="scientific">Araneus ventricosus</name>
    <name type="common">Orbweaver spider</name>
    <name type="synonym">Epeira ventricosa</name>
    <dbReference type="NCBI Taxonomy" id="182803"/>
    <lineage>
        <taxon>Eukaryota</taxon>
        <taxon>Metazoa</taxon>
        <taxon>Ecdysozoa</taxon>
        <taxon>Arthropoda</taxon>
        <taxon>Chelicerata</taxon>
        <taxon>Arachnida</taxon>
        <taxon>Araneae</taxon>
        <taxon>Araneomorphae</taxon>
        <taxon>Entelegynae</taxon>
        <taxon>Araneoidea</taxon>
        <taxon>Araneidae</taxon>
        <taxon>Araneus</taxon>
    </lineage>
</organism>
<evidence type="ECO:0000313" key="2">
    <source>
        <dbReference type="EMBL" id="GBN73102.1"/>
    </source>
</evidence>
<dbReference type="InterPro" id="IPR028750">
    <property type="entry name" value="CEP350/CC187"/>
</dbReference>
<dbReference type="PROSITE" id="PS50245">
    <property type="entry name" value="CAP_GLY_2"/>
    <property type="match status" value="1"/>
</dbReference>
<dbReference type="Proteomes" id="UP000499080">
    <property type="component" value="Unassembled WGS sequence"/>
</dbReference>
<feature type="domain" description="CAP-Gly" evidence="1">
    <location>
        <begin position="25"/>
        <end position="67"/>
    </location>
</feature>
<dbReference type="GO" id="GO:0034453">
    <property type="term" value="P:microtubule anchoring"/>
    <property type="evidence" value="ECO:0007669"/>
    <property type="project" value="InterPro"/>
</dbReference>
<dbReference type="SUPFAM" id="SSF74924">
    <property type="entry name" value="Cap-Gly domain"/>
    <property type="match status" value="1"/>
</dbReference>
<dbReference type="Pfam" id="PF01302">
    <property type="entry name" value="CAP_GLY"/>
    <property type="match status" value="1"/>
</dbReference>
<comment type="caution">
    <text evidence="2">The sequence shown here is derived from an EMBL/GenBank/DDBJ whole genome shotgun (WGS) entry which is preliminary data.</text>
</comment>
<dbReference type="PANTHER" id="PTHR13958">
    <property type="entry name" value="CENTROSOME-ASSOCIATED PROTEIN 350"/>
    <property type="match status" value="1"/>
</dbReference>
<accession>A0A4Y2RBC9</accession>
<keyword evidence="3" id="KW-1185">Reference proteome</keyword>
<dbReference type="PANTHER" id="PTHR13958:SF3">
    <property type="entry name" value="CAP-GLY DOMAIN-CONTAINING PROTEIN-RELATED"/>
    <property type="match status" value="1"/>
</dbReference>